<dbReference type="RefSeq" id="WP_211939443.1">
    <property type="nucleotide sequence ID" value="NZ_CP073078.1"/>
</dbReference>
<feature type="transmembrane region" description="Helical" evidence="1">
    <location>
        <begin position="133"/>
        <end position="155"/>
    </location>
</feature>
<evidence type="ECO:0000313" key="3">
    <source>
        <dbReference type="Proteomes" id="UP000676409"/>
    </source>
</evidence>
<evidence type="ECO:0000313" key="2">
    <source>
        <dbReference type="EMBL" id="QUD89391.1"/>
    </source>
</evidence>
<dbReference type="EMBL" id="CP073078">
    <property type="protein sequence ID" value="QUD89391.1"/>
    <property type="molecule type" value="Genomic_DNA"/>
</dbReference>
<dbReference type="AlphaFoldDB" id="A0A975G2A7"/>
<protein>
    <submittedName>
        <fullName evidence="2">Uncharacterized protein</fullName>
    </submittedName>
</protein>
<keyword evidence="1" id="KW-1133">Transmembrane helix</keyword>
<keyword evidence="1" id="KW-0472">Membrane</keyword>
<keyword evidence="3" id="KW-1185">Reference proteome</keyword>
<proteinExistence type="predicted"/>
<feature type="transmembrane region" description="Helical" evidence="1">
    <location>
        <begin position="80"/>
        <end position="101"/>
    </location>
</feature>
<feature type="transmembrane region" description="Helical" evidence="1">
    <location>
        <begin position="50"/>
        <end position="73"/>
    </location>
</feature>
<name>A0A975G2A7_9CAUL</name>
<evidence type="ECO:0000256" key="1">
    <source>
        <dbReference type="SAM" id="Phobius"/>
    </source>
</evidence>
<organism evidence="2 3">
    <name type="scientific">Phenylobacterium montanum</name>
    <dbReference type="NCBI Taxonomy" id="2823693"/>
    <lineage>
        <taxon>Bacteria</taxon>
        <taxon>Pseudomonadati</taxon>
        <taxon>Pseudomonadota</taxon>
        <taxon>Alphaproteobacteria</taxon>
        <taxon>Caulobacterales</taxon>
        <taxon>Caulobacteraceae</taxon>
        <taxon>Phenylobacterium</taxon>
    </lineage>
</organism>
<keyword evidence="1" id="KW-0812">Transmembrane</keyword>
<gene>
    <name evidence="2" type="ORF">KCG34_05790</name>
</gene>
<dbReference type="Proteomes" id="UP000676409">
    <property type="component" value="Chromosome"/>
</dbReference>
<reference evidence="2" key="1">
    <citation type="submission" date="2021-04" db="EMBL/GenBank/DDBJ databases">
        <title>The complete genome sequence of Caulobacter sp. S6.</title>
        <authorList>
            <person name="Tang Y."/>
            <person name="Ouyang W."/>
            <person name="Liu Q."/>
            <person name="Huang B."/>
            <person name="Guo Z."/>
            <person name="Lei P."/>
        </authorList>
    </citation>
    <scope>NUCLEOTIDE SEQUENCE</scope>
    <source>
        <strain evidence="2">S6</strain>
    </source>
</reference>
<dbReference type="KEGG" id="caul:KCG34_05790"/>
<sequence length="159" mass="16106">MTVAVLPKAPAVPEQPVAAWRAPAIPVAESLQPANDARAPVMSEAAAPDLPVTVGVLIAGSYAALLGAFALAFATTAGAAFMIAICAVYLVMYVGAPAVLLRMEPKAGPRPDFADFLERGLVTWTGRVSAGAALAQMLTVPLAVAFGVAGIGVIIRQVA</sequence>
<accession>A0A975G2A7</accession>